<reference evidence="1 2" key="1">
    <citation type="submission" date="2023-09" db="EMBL/GenBank/DDBJ databases">
        <authorList>
            <person name="Rey-Velasco X."/>
        </authorList>
    </citation>
    <scope>NUCLEOTIDE SEQUENCE [LARGE SCALE GENOMIC DNA]</scope>
    <source>
        <strain evidence="1 2">F260</strain>
    </source>
</reference>
<dbReference type="RefSeq" id="WP_311493265.1">
    <property type="nucleotide sequence ID" value="NZ_JAVRHO010000001.1"/>
</dbReference>
<dbReference type="Gene3D" id="1.20.120.520">
    <property type="entry name" value="nmb1532 protein domain like"/>
    <property type="match status" value="1"/>
</dbReference>
<sequence length="153" mass="18568">MKKPLKRHKALIPLSRQHHYGLLLSWKLREGFKKNIDLERIKNYTDWFWQHHLIPHFDAEEQHIFPILGEENDLVKKAITEHRRLKDLFNEEVEIKSALQAIEEELQSHIRFEERVLFQEIQEIATPAQLAKIEEIHQESETAEEWEDEFWVK</sequence>
<dbReference type="EMBL" id="JAVRHO010000001">
    <property type="protein sequence ID" value="MDT0645114.1"/>
    <property type="molecule type" value="Genomic_DNA"/>
</dbReference>
<keyword evidence="2" id="KW-1185">Reference proteome</keyword>
<organism evidence="1 2">
    <name type="scientific">Autumnicola lenta</name>
    <dbReference type="NCBI Taxonomy" id="3075593"/>
    <lineage>
        <taxon>Bacteria</taxon>
        <taxon>Pseudomonadati</taxon>
        <taxon>Bacteroidota</taxon>
        <taxon>Flavobacteriia</taxon>
        <taxon>Flavobacteriales</taxon>
        <taxon>Flavobacteriaceae</taxon>
        <taxon>Autumnicola</taxon>
    </lineage>
</organism>
<name>A0ABU3CFI9_9FLAO</name>
<proteinExistence type="predicted"/>
<comment type="caution">
    <text evidence="1">The sequence shown here is derived from an EMBL/GenBank/DDBJ whole genome shotgun (WGS) entry which is preliminary data.</text>
</comment>
<gene>
    <name evidence="1" type="ORF">RM545_00290</name>
</gene>
<dbReference type="Proteomes" id="UP001245285">
    <property type="component" value="Unassembled WGS sequence"/>
</dbReference>
<protein>
    <submittedName>
        <fullName evidence="1">Hemerythrin domain-containing protein</fullName>
    </submittedName>
</protein>
<accession>A0ABU3CFI9</accession>
<evidence type="ECO:0000313" key="2">
    <source>
        <dbReference type="Proteomes" id="UP001245285"/>
    </source>
</evidence>
<evidence type="ECO:0000313" key="1">
    <source>
        <dbReference type="EMBL" id="MDT0645114.1"/>
    </source>
</evidence>